<dbReference type="EMBL" id="PHFL01000011">
    <property type="protein sequence ID" value="RFM24997.1"/>
    <property type="molecule type" value="Genomic_DNA"/>
</dbReference>
<comment type="caution">
    <text evidence="2">The sequence shown here is derived from an EMBL/GenBank/DDBJ whole genome shotgun (WGS) entry which is preliminary data.</text>
</comment>
<gene>
    <name evidence="2" type="ORF">D0433_02860</name>
</gene>
<dbReference type="Proteomes" id="UP000266389">
    <property type="component" value="Unassembled WGS sequence"/>
</dbReference>
<protein>
    <recommendedName>
        <fullName evidence="4">Coproporphyrin ferrochelatase</fullName>
    </recommendedName>
</protein>
<dbReference type="Pfam" id="PF00762">
    <property type="entry name" value="Ferrochelatase"/>
    <property type="match status" value="1"/>
</dbReference>
<evidence type="ECO:0008006" key="4">
    <source>
        <dbReference type="Google" id="ProtNLM"/>
    </source>
</evidence>
<sequence length="343" mass="38274">MKKHIAVVVSSHGEVDSPSFRAYYDNMKHIFAHVSEIMPIPKLARLLIPPIGAVIQARKSKTEGYISPMNRISARQAELISEKLQQISSHDFQFSVFNTFETTPPYTHDLLHHILHAEQDYDGVIALVMNPMESAFSCGAICRFALKELGATAYRRVRVVTGLYKHQALMNLYAEHIFSHVKPASEKSGLDKSGLIVALHGTVISDTKGNPVPFHNGLMENQTLFSCLKQTLEQDSRNPFEQIEPAYLNHQVGGKWTEPTLAQTFSLFKKNGIEHAYLFAAGYFADNSETHGNAQSQLKKAGFKTAYYIPCINDSEAFADLMAKEIVSAAERLNARGKFLIDS</sequence>
<proteinExistence type="inferred from homology"/>
<dbReference type="GO" id="GO:0006783">
    <property type="term" value="P:heme biosynthetic process"/>
    <property type="evidence" value="ECO:0007669"/>
    <property type="project" value="InterPro"/>
</dbReference>
<dbReference type="PANTHER" id="PTHR11108:SF1">
    <property type="entry name" value="FERROCHELATASE, MITOCHONDRIAL"/>
    <property type="match status" value="1"/>
</dbReference>
<name>A0A395M2J5_9BACT</name>
<organism evidence="2 3">
    <name type="scientific">Candidatus Thermochlorobacter aerophilus</name>
    <dbReference type="NCBI Taxonomy" id="1868324"/>
    <lineage>
        <taxon>Bacteria</taxon>
        <taxon>Pseudomonadati</taxon>
        <taxon>Chlorobiota</taxon>
        <taxon>Chlorobiia</taxon>
        <taxon>Chlorobiales</taxon>
        <taxon>Candidatus Thermochlorobacteriaceae</taxon>
        <taxon>Candidatus Thermochlorobacter</taxon>
    </lineage>
</organism>
<evidence type="ECO:0000313" key="3">
    <source>
        <dbReference type="Proteomes" id="UP000266389"/>
    </source>
</evidence>
<evidence type="ECO:0000256" key="1">
    <source>
        <dbReference type="RuleBase" id="RU004185"/>
    </source>
</evidence>
<dbReference type="Gene3D" id="3.40.50.1400">
    <property type="match status" value="2"/>
</dbReference>
<reference evidence="2 3" key="1">
    <citation type="journal article" date="2011" name="ISME J.">
        <title>Community ecology of hot spring cyanobacterial mats: predominant populations and their functional potential.</title>
        <authorList>
            <person name="Klatt C.G."/>
            <person name="Wood J.M."/>
            <person name="Rusch D.B."/>
            <person name="Bateson M.M."/>
            <person name="Hamamura N."/>
            <person name="Heidelberg J.F."/>
            <person name="Grossman A.R."/>
            <person name="Bhaya D."/>
            <person name="Cohan F.M."/>
            <person name="Kuhl M."/>
            <person name="Bryant D.A."/>
            <person name="Ward D.M."/>
        </authorList>
    </citation>
    <scope>NUCLEOTIDE SEQUENCE [LARGE SCALE GENOMIC DNA]</scope>
    <source>
        <strain evidence="2">OS</strain>
    </source>
</reference>
<dbReference type="InterPro" id="IPR001015">
    <property type="entry name" value="Ferrochelatase"/>
</dbReference>
<comment type="similarity">
    <text evidence="1">Belongs to the ferrochelatase family.</text>
</comment>
<dbReference type="GO" id="GO:0004325">
    <property type="term" value="F:ferrochelatase activity"/>
    <property type="evidence" value="ECO:0007669"/>
    <property type="project" value="InterPro"/>
</dbReference>
<accession>A0A395M2J5</accession>
<dbReference type="AlphaFoldDB" id="A0A395M2J5"/>
<evidence type="ECO:0000313" key="2">
    <source>
        <dbReference type="EMBL" id="RFM24997.1"/>
    </source>
</evidence>
<dbReference type="SUPFAM" id="SSF53800">
    <property type="entry name" value="Chelatase"/>
    <property type="match status" value="1"/>
</dbReference>
<dbReference type="PANTHER" id="PTHR11108">
    <property type="entry name" value="FERROCHELATASE"/>
    <property type="match status" value="1"/>
</dbReference>